<proteinExistence type="predicted"/>
<comment type="caution">
    <text evidence="1">The sequence shown here is derived from an EMBL/GenBank/DDBJ whole genome shotgun (WGS) entry which is preliminary data.</text>
</comment>
<evidence type="ECO:0000313" key="1">
    <source>
        <dbReference type="EMBL" id="GBF36210.1"/>
    </source>
</evidence>
<gene>
    <name evidence="1" type="ORF">MHHB_P0440</name>
</gene>
<dbReference type="RefSeq" id="WP_131006992.1">
    <property type="nucleotide sequence ID" value="NZ_BFAX01000002.1"/>
</dbReference>
<name>A0A401HPR3_9EURY</name>
<keyword evidence="2" id="KW-1185">Reference proteome</keyword>
<evidence type="ECO:0008006" key="3">
    <source>
        <dbReference type="Google" id="ProtNLM"/>
    </source>
</evidence>
<dbReference type="EMBL" id="BFAX01000002">
    <property type="protein sequence ID" value="GBF36210.1"/>
    <property type="molecule type" value="Genomic_DNA"/>
</dbReference>
<dbReference type="Proteomes" id="UP000290527">
    <property type="component" value="Unassembled WGS sequence"/>
</dbReference>
<dbReference type="AlphaFoldDB" id="A0A401HPR3"/>
<organism evidence="1 2">
    <name type="scientific">Methanofervidicoccus abyssi</name>
    <dbReference type="NCBI Taxonomy" id="2082189"/>
    <lineage>
        <taxon>Archaea</taxon>
        <taxon>Methanobacteriati</taxon>
        <taxon>Methanobacteriota</taxon>
        <taxon>Methanomada group</taxon>
        <taxon>Methanococci</taxon>
        <taxon>Methanococcales</taxon>
        <taxon>Methanofervidicoccus</taxon>
    </lineage>
</organism>
<sequence>MVKVRLRDFVETEIGFFAVNTYDHPKDMVFAFLRYLNIDLVGKEIIDKYNLNREDIRELDGKKYIKISDTRKTYDILRDIYPEYLYYDDRRDVLLHAVSKDKIIRILKPQERLEEILNNSQSPLEEKCKTLANIFYQCGLSYKYMGVSGSTLLRLNCENSDIDFVIYGMRNHRRAREILRSIFEDEKYSRYREIVKPLSEKHWRKVYKKRIKDNTITYEEFLRHEIRKYNRGVIGGTTFDILATRDWDEIESNWDAIYRNLGSVEIEALVVNDDYIFDSPGIYKVKDVKILKGGGEHLASTIREVVSYTHTYAGQAFKGERIVAKGKLEKVVTSKEEYMRVVVGTSREAFNEYIKVIE</sequence>
<dbReference type="OrthoDB" id="18771at2157"/>
<evidence type="ECO:0000313" key="2">
    <source>
        <dbReference type="Proteomes" id="UP000290527"/>
    </source>
</evidence>
<reference evidence="1 2" key="1">
    <citation type="journal article" date="2019" name="Int. J. Syst. Evol. Microbiol.">
        <title>Methanofervidicoccus abyssi gen. nov., sp. nov., a hydrogenotrophic methanogen, isolated from a hydrothermal vent chimney in the Mid-Cayman Spreading Center, the Caribbean Sea.</title>
        <authorList>
            <person name="Sakai S."/>
            <person name="Takaki Y."/>
            <person name="Miyazaki M."/>
            <person name="Ogawara M."/>
            <person name="Yanagawa K."/>
            <person name="Miyazaki J."/>
            <person name="Takai K."/>
        </authorList>
    </citation>
    <scope>NUCLEOTIDE SEQUENCE [LARGE SCALE GENOMIC DNA]</scope>
    <source>
        <strain evidence="1 2">HHB</strain>
    </source>
</reference>
<accession>A0A401HPR3</accession>
<protein>
    <recommendedName>
        <fullName evidence="3">Polymerase nucleotidyl transferase domain-containing protein</fullName>
    </recommendedName>
</protein>